<feature type="domain" description="DUF4397" evidence="2">
    <location>
        <begin position="34"/>
        <end position="140"/>
    </location>
</feature>
<dbReference type="AlphaFoldDB" id="A0A5B8V6F6"/>
<protein>
    <submittedName>
        <fullName evidence="3">DUF4397 domain-containing protein</fullName>
    </submittedName>
</protein>
<feature type="signal peptide" evidence="1">
    <location>
        <begin position="1"/>
        <end position="28"/>
    </location>
</feature>
<dbReference type="OrthoDB" id="9792011at2"/>
<keyword evidence="1" id="KW-0732">Signal</keyword>
<reference evidence="3 4" key="1">
    <citation type="journal article" date="2016" name="Int. J. Syst. Evol. Microbiol.">
        <title>Panacibacter ginsenosidivorans gen. nov., sp. nov., with ginsenoside converting activity isolated from soil of a ginseng field.</title>
        <authorList>
            <person name="Siddiqi M.Z."/>
            <person name="Muhammad Shafi S."/>
            <person name="Choi K.D."/>
            <person name="Im W.T."/>
        </authorList>
    </citation>
    <scope>NUCLEOTIDE SEQUENCE [LARGE SCALE GENOMIC DNA]</scope>
    <source>
        <strain evidence="3 4">Gsoil1550</strain>
    </source>
</reference>
<evidence type="ECO:0000259" key="2">
    <source>
        <dbReference type="Pfam" id="PF14344"/>
    </source>
</evidence>
<keyword evidence="4" id="KW-1185">Reference proteome</keyword>
<dbReference type="KEGG" id="pgin:FRZ67_02990"/>
<dbReference type="Proteomes" id="UP000321533">
    <property type="component" value="Chromosome"/>
</dbReference>
<evidence type="ECO:0000313" key="3">
    <source>
        <dbReference type="EMBL" id="QEC66321.1"/>
    </source>
</evidence>
<organism evidence="3 4">
    <name type="scientific">Panacibacter ginsenosidivorans</name>
    <dbReference type="NCBI Taxonomy" id="1813871"/>
    <lineage>
        <taxon>Bacteria</taxon>
        <taxon>Pseudomonadati</taxon>
        <taxon>Bacteroidota</taxon>
        <taxon>Chitinophagia</taxon>
        <taxon>Chitinophagales</taxon>
        <taxon>Chitinophagaceae</taxon>
        <taxon>Panacibacter</taxon>
    </lineage>
</organism>
<accession>A0A5B8V6F6</accession>
<evidence type="ECO:0000256" key="1">
    <source>
        <dbReference type="SAM" id="SignalP"/>
    </source>
</evidence>
<dbReference type="PROSITE" id="PS51257">
    <property type="entry name" value="PROKAR_LIPOPROTEIN"/>
    <property type="match status" value="1"/>
</dbReference>
<name>A0A5B8V6F6_9BACT</name>
<dbReference type="InterPro" id="IPR025510">
    <property type="entry name" value="DUF4397"/>
</dbReference>
<evidence type="ECO:0000313" key="4">
    <source>
        <dbReference type="Proteomes" id="UP000321533"/>
    </source>
</evidence>
<dbReference type="RefSeq" id="WP_147188121.1">
    <property type="nucleotide sequence ID" value="NZ_CP042435.1"/>
</dbReference>
<sequence>MIKRFSFLLVVLTAVLFSSCLKSNSGPAAPNPAGIFIVQASPNAPVTDIYINGQLSLPNITYGTDTGYAYGTPGPYELKIAEAGKTAYYVTKTFILDTGTLYSIYFIDSVSKMKAVAVADNFTIPDSDSVEVRYLDFCPDLTYHTIRFENTATSDVLELTGRSFNDQSYDSYKSDFTTIKGGTYNIKLFMLGSGTPFKTFENVQLLGSKAYTIYLKGFYNGTGTQAMGYGLIQHLL</sequence>
<gene>
    <name evidence="3" type="ORF">FRZ67_02990</name>
</gene>
<dbReference type="EMBL" id="CP042435">
    <property type="protein sequence ID" value="QEC66321.1"/>
    <property type="molecule type" value="Genomic_DNA"/>
</dbReference>
<feature type="chain" id="PRO_5022922714" evidence="1">
    <location>
        <begin position="29"/>
        <end position="236"/>
    </location>
</feature>
<dbReference type="Pfam" id="PF14344">
    <property type="entry name" value="DUF4397"/>
    <property type="match status" value="1"/>
</dbReference>
<proteinExistence type="predicted"/>